<dbReference type="InterPro" id="IPR016162">
    <property type="entry name" value="Ald_DH_N"/>
</dbReference>
<keyword evidence="7" id="KW-1185">Reference proteome</keyword>
<dbReference type="GeneID" id="9060884"/>
<dbReference type="RefSeq" id="XP_002784176.1">
    <property type="nucleotide sequence ID" value="XM_002784130.1"/>
</dbReference>
<dbReference type="InterPro" id="IPR015590">
    <property type="entry name" value="Aldehyde_DH_dom"/>
</dbReference>
<feature type="active site" evidence="3">
    <location>
        <position position="247"/>
    </location>
</feature>
<evidence type="ECO:0000256" key="2">
    <source>
        <dbReference type="ARBA" id="ARBA00023002"/>
    </source>
</evidence>
<evidence type="ECO:0000256" key="4">
    <source>
        <dbReference type="RuleBase" id="RU003345"/>
    </source>
</evidence>
<evidence type="ECO:0000256" key="1">
    <source>
        <dbReference type="ARBA" id="ARBA00009986"/>
    </source>
</evidence>
<gene>
    <name evidence="6" type="ORF">Pmar_PMAR003431</name>
</gene>
<dbReference type="FunFam" id="3.40.605.10:FF:000007">
    <property type="entry name" value="NAD/NADP-dependent betaine aldehyde dehydrogenase"/>
    <property type="match status" value="1"/>
</dbReference>
<dbReference type="EMBL" id="GG673069">
    <property type="protein sequence ID" value="EER15972.1"/>
    <property type="molecule type" value="Genomic_DNA"/>
</dbReference>
<organism evidence="7">
    <name type="scientific">Perkinsus marinus (strain ATCC 50983 / TXsc)</name>
    <dbReference type="NCBI Taxonomy" id="423536"/>
    <lineage>
        <taxon>Eukaryota</taxon>
        <taxon>Sar</taxon>
        <taxon>Alveolata</taxon>
        <taxon>Perkinsozoa</taxon>
        <taxon>Perkinsea</taxon>
        <taxon>Perkinsida</taxon>
        <taxon>Perkinsidae</taxon>
        <taxon>Perkinsus</taxon>
    </lineage>
</organism>
<dbReference type="InParanoid" id="C5KHB0"/>
<evidence type="ECO:0000313" key="6">
    <source>
        <dbReference type="EMBL" id="EER15972.1"/>
    </source>
</evidence>
<accession>C5KHB0</accession>
<evidence type="ECO:0000259" key="5">
    <source>
        <dbReference type="Pfam" id="PF00171"/>
    </source>
</evidence>
<dbReference type="InterPro" id="IPR016163">
    <property type="entry name" value="Ald_DH_C"/>
</dbReference>
<dbReference type="GO" id="GO:0016620">
    <property type="term" value="F:oxidoreductase activity, acting on the aldehyde or oxo group of donors, NAD or NADP as acceptor"/>
    <property type="evidence" value="ECO:0007669"/>
    <property type="project" value="InterPro"/>
</dbReference>
<dbReference type="InterPro" id="IPR029510">
    <property type="entry name" value="Ald_DH_CS_GLU"/>
</dbReference>
<dbReference type="InterPro" id="IPR016161">
    <property type="entry name" value="Ald_DH/histidinol_DH"/>
</dbReference>
<dbReference type="AlphaFoldDB" id="C5KHB0"/>
<dbReference type="FunFam" id="3.40.309.10:FF:000009">
    <property type="entry name" value="Aldehyde dehydrogenase A"/>
    <property type="match status" value="1"/>
</dbReference>
<proteinExistence type="inferred from homology"/>
<dbReference type="Gene3D" id="3.40.309.10">
    <property type="entry name" value="Aldehyde Dehydrogenase, Chain A, domain 2"/>
    <property type="match status" value="1"/>
</dbReference>
<evidence type="ECO:0000313" key="7">
    <source>
        <dbReference type="Proteomes" id="UP000007800"/>
    </source>
</evidence>
<reference evidence="6 7" key="1">
    <citation type="submission" date="2008-07" db="EMBL/GenBank/DDBJ databases">
        <authorList>
            <person name="El-Sayed N."/>
            <person name="Caler E."/>
            <person name="Inman J."/>
            <person name="Amedeo P."/>
            <person name="Hass B."/>
            <person name="Wortman J."/>
        </authorList>
    </citation>
    <scope>NUCLEOTIDE SEQUENCE [LARGE SCALE GENOMIC DNA]</scope>
    <source>
        <strain evidence="7">ATCC 50983 / TXsc</strain>
    </source>
</reference>
<dbReference type="Pfam" id="PF00171">
    <property type="entry name" value="Aldedh"/>
    <property type="match status" value="1"/>
</dbReference>
<dbReference type="OrthoDB" id="310895at2759"/>
<dbReference type="InterPro" id="IPR044086">
    <property type="entry name" value="LUC3-like"/>
</dbReference>
<dbReference type="SUPFAM" id="SSF53720">
    <property type="entry name" value="ALDH-like"/>
    <property type="match status" value="1"/>
</dbReference>
<dbReference type="PROSITE" id="PS00687">
    <property type="entry name" value="ALDEHYDE_DEHYDR_GLU"/>
    <property type="match status" value="1"/>
</dbReference>
<dbReference type="OMA" id="SWSKVPW"/>
<dbReference type="InterPro" id="IPR016160">
    <property type="entry name" value="Ald_DH_CS_CYS"/>
</dbReference>
<protein>
    <submittedName>
        <fullName evidence="6">Succinate-semialdehyde dehydrogenase, putative</fullName>
    </submittedName>
</protein>
<sequence length="484" mass="51622">MSKTYRMLIGDDLVSSVSYFEKFNPANGALLARVPGVTAEQIDEAVSAGRKAFEAFSKMSKDARNSILLACSEAMTASSTELAELLCEEQGKPLSSATKEVEWAISSFKKAANMPIPVKVIHEDDTGRVEVRYCPIGVVAAIVPWNFPLAIAACHAAISLAFGNAVIIKPSPHTPLTALRLGELFNGIVPPGLIQVFTGPDTPGDFNVGNYLVQHPGIRKVSFTGSVATGKRVLANTIADLTRCTLELGGNDPAIVLPDASVPQVVPHILRAAFMNSGQVCSAVKRIYVHEAIYDDFVTAASEEVGKLSSLVGDGRESNVKYGPLNNEMQYNRVKELVADAVKHGGEIIHGQLREGLPENGYFMAPSIVTGITDGVRLVDEEQFGPVVPIMKYADEAEVIARANGTPYGLSASVWGSDCDALNRIATQILAGVVSINSHGLSGEFDYPFGGFKDSGLGREGDFGDADLMAFTETQTIRVATRDS</sequence>
<keyword evidence="2 4" id="KW-0560">Oxidoreductase</keyword>
<name>C5KHB0_PERM5</name>
<evidence type="ECO:0000256" key="3">
    <source>
        <dbReference type="PROSITE-ProRule" id="PRU10007"/>
    </source>
</evidence>
<dbReference type="Proteomes" id="UP000007800">
    <property type="component" value="Unassembled WGS sequence"/>
</dbReference>
<dbReference type="PANTHER" id="PTHR11699">
    <property type="entry name" value="ALDEHYDE DEHYDROGENASE-RELATED"/>
    <property type="match status" value="1"/>
</dbReference>
<comment type="similarity">
    <text evidence="1 4">Belongs to the aldehyde dehydrogenase family.</text>
</comment>
<dbReference type="Gene3D" id="3.40.605.10">
    <property type="entry name" value="Aldehyde Dehydrogenase, Chain A, domain 1"/>
    <property type="match status" value="1"/>
</dbReference>
<dbReference type="PROSITE" id="PS00070">
    <property type="entry name" value="ALDEHYDE_DEHYDR_CYS"/>
    <property type="match status" value="1"/>
</dbReference>
<dbReference type="CDD" id="cd07106">
    <property type="entry name" value="ALDH_AldA-AAD23400"/>
    <property type="match status" value="1"/>
</dbReference>
<feature type="domain" description="Aldehyde dehydrogenase" evidence="5">
    <location>
        <begin position="18"/>
        <end position="477"/>
    </location>
</feature>